<dbReference type="GeneID" id="69706883"/>
<evidence type="ECO:0000313" key="2">
    <source>
        <dbReference type="Proteomes" id="UP000664658"/>
    </source>
</evidence>
<evidence type="ECO:0000313" key="1">
    <source>
        <dbReference type="EMBL" id="MBO1107541.1"/>
    </source>
</evidence>
<dbReference type="InterPro" id="IPR005358">
    <property type="entry name" value="Puta_zinc/iron-chelating_dom"/>
</dbReference>
<comment type="caution">
    <text evidence="1">The sequence shown here is derived from an EMBL/GenBank/DDBJ whole genome shotgun (WGS) entry which is preliminary data.</text>
</comment>
<dbReference type="Proteomes" id="UP000664658">
    <property type="component" value="Unassembled WGS sequence"/>
</dbReference>
<dbReference type="Pfam" id="PF03692">
    <property type="entry name" value="CxxCxxCC"/>
    <property type="match status" value="1"/>
</dbReference>
<proteinExistence type="predicted"/>
<dbReference type="RefSeq" id="WP_152106528.1">
    <property type="nucleotide sequence ID" value="NZ_CP050969.1"/>
</dbReference>
<dbReference type="EMBL" id="JAFNAA010000004">
    <property type="protein sequence ID" value="MBO1107541.1"/>
    <property type="molecule type" value="Genomic_DNA"/>
</dbReference>
<accession>A0A8I1W5S4</accession>
<sequence length="125" mass="13421">MSDELNPCVSCGACCAYFRVSFYWGETTEGGGLVPEHLTEQVTPHLVCMQGTGQRPARCVALTGKIGESVSCSMYHQRSSTCRQFAMSGENGVHNPDCDKARAAHGLPPLPVPVWQPSLPEAEPA</sequence>
<gene>
    <name evidence="1" type="ORF">J2R62_04755</name>
</gene>
<name>A0A8I1W5S4_PLESH</name>
<organism evidence="1 2">
    <name type="scientific">Plesiomonas shigelloides</name>
    <name type="common">Aeromonas shigelloides</name>
    <dbReference type="NCBI Taxonomy" id="703"/>
    <lineage>
        <taxon>Bacteria</taxon>
        <taxon>Pseudomonadati</taxon>
        <taxon>Pseudomonadota</taxon>
        <taxon>Gammaproteobacteria</taxon>
        <taxon>Enterobacterales</taxon>
        <taxon>Enterobacteriaceae</taxon>
        <taxon>Plesiomonas</taxon>
    </lineage>
</organism>
<reference evidence="1" key="1">
    <citation type="submission" date="2021-03" db="EMBL/GenBank/DDBJ databases">
        <title>Plesiomonas shigelloides zfcc0051, isolated from zebrafish feces.</title>
        <authorList>
            <person name="Vanderhoek Z."/>
            <person name="Gaulke C."/>
        </authorList>
    </citation>
    <scope>NUCLEOTIDE SEQUENCE</scope>
    <source>
        <strain evidence="1">Zfcc0051</strain>
    </source>
</reference>
<protein>
    <submittedName>
        <fullName evidence="1">YkgJ family cysteine cluster protein</fullName>
    </submittedName>
</protein>
<dbReference type="AlphaFoldDB" id="A0A8I1W5S4"/>